<proteinExistence type="inferred from homology"/>
<feature type="binding site" evidence="13">
    <location>
        <position position="209"/>
    </location>
    <ligand>
        <name>Zn(2+)</name>
        <dbReference type="ChEBI" id="CHEBI:29105"/>
        <label>1</label>
    </ligand>
</feature>
<dbReference type="Pfam" id="PF00226">
    <property type="entry name" value="DnaJ"/>
    <property type="match status" value="1"/>
</dbReference>
<evidence type="ECO:0000256" key="10">
    <source>
        <dbReference type="ARBA" id="ARBA00023186"/>
    </source>
</evidence>
<evidence type="ECO:0000256" key="5">
    <source>
        <dbReference type="ARBA" id="ARBA00022723"/>
    </source>
</evidence>
<feature type="binding site" evidence="13">
    <location>
        <position position="159"/>
    </location>
    <ligand>
        <name>Zn(2+)</name>
        <dbReference type="ChEBI" id="CHEBI:29105"/>
        <label>1</label>
    </ligand>
</feature>
<feature type="binding site" evidence="13">
    <location>
        <position position="195"/>
    </location>
    <ligand>
        <name>Zn(2+)</name>
        <dbReference type="ChEBI" id="CHEBI:29105"/>
        <label>2</label>
    </ligand>
</feature>
<dbReference type="GO" id="GO:0009408">
    <property type="term" value="P:response to heat"/>
    <property type="evidence" value="ECO:0007669"/>
    <property type="project" value="InterPro"/>
</dbReference>
<keyword evidence="10 13" id="KW-0143">Chaperone</keyword>
<gene>
    <name evidence="13 17" type="primary">dnaJ</name>
    <name evidence="17" type="ORF">NEISUBOT_03155</name>
</gene>
<feature type="binding site" evidence="13">
    <location>
        <position position="176"/>
    </location>
    <ligand>
        <name>Zn(2+)</name>
        <dbReference type="ChEBI" id="CHEBI:29105"/>
        <label>2</label>
    </ligand>
</feature>
<dbReference type="InterPro" id="IPR018253">
    <property type="entry name" value="DnaJ_domain_CS"/>
</dbReference>
<dbReference type="GO" id="GO:0031072">
    <property type="term" value="F:heat shock protein binding"/>
    <property type="evidence" value="ECO:0007669"/>
    <property type="project" value="InterPro"/>
</dbReference>
<dbReference type="GO" id="GO:0006260">
    <property type="term" value="P:DNA replication"/>
    <property type="evidence" value="ECO:0007669"/>
    <property type="project" value="UniProtKB-KW"/>
</dbReference>
<dbReference type="InterPro" id="IPR001623">
    <property type="entry name" value="DnaJ_domain"/>
</dbReference>
<dbReference type="InterPro" id="IPR012724">
    <property type="entry name" value="DnaJ"/>
</dbReference>
<accession>A0A9W5IT07</accession>
<evidence type="ECO:0000256" key="4">
    <source>
        <dbReference type="ARBA" id="ARBA00022705"/>
    </source>
</evidence>
<organism evidence="17 18">
    <name type="scientific">Neisseria subflava NJ9703</name>
    <dbReference type="NCBI Taxonomy" id="546268"/>
    <lineage>
        <taxon>Bacteria</taxon>
        <taxon>Pseudomonadati</taxon>
        <taxon>Pseudomonadota</taxon>
        <taxon>Betaproteobacteria</taxon>
        <taxon>Neisseriales</taxon>
        <taxon>Neisseriaceae</taxon>
        <taxon>Neisseria</taxon>
    </lineage>
</organism>
<evidence type="ECO:0000256" key="6">
    <source>
        <dbReference type="ARBA" id="ARBA00022737"/>
    </source>
</evidence>
<evidence type="ECO:0000256" key="11">
    <source>
        <dbReference type="ARBA" id="ARBA00061004"/>
    </source>
</evidence>
<keyword evidence="9 13" id="KW-0346">Stress response</keyword>
<feature type="binding site" evidence="13">
    <location>
        <position position="198"/>
    </location>
    <ligand>
        <name>Zn(2+)</name>
        <dbReference type="ChEBI" id="CHEBI:29105"/>
        <label>2</label>
    </ligand>
</feature>
<dbReference type="HAMAP" id="MF_01152">
    <property type="entry name" value="DnaJ"/>
    <property type="match status" value="1"/>
</dbReference>
<dbReference type="InterPro" id="IPR008971">
    <property type="entry name" value="HSP40/DnaJ_pept-bd"/>
</dbReference>
<comment type="caution">
    <text evidence="17">The sequence shown here is derived from an EMBL/GenBank/DDBJ whole genome shotgun (WGS) entry which is preliminary data.</text>
</comment>
<dbReference type="SUPFAM" id="SSF57938">
    <property type="entry name" value="DnaJ/Hsp40 cysteine-rich domain"/>
    <property type="match status" value="1"/>
</dbReference>
<comment type="subcellular location">
    <subcellularLocation>
        <location evidence="1 13">Cytoplasm</location>
    </subcellularLocation>
</comment>
<dbReference type="FunFam" id="1.10.287.110:FF:000031">
    <property type="entry name" value="Molecular chaperone DnaJ"/>
    <property type="match status" value="1"/>
</dbReference>
<dbReference type="Gene3D" id="1.10.287.110">
    <property type="entry name" value="DnaJ domain"/>
    <property type="match status" value="1"/>
</dbReference>
<evidence type="ECO:0000256" key="1">
    <source>
        <dbReference type="ARBA" id="ARBA00004496"/>
    </source>
</evidence>
<dbReference type="NCBIfam" id="TIGR02349">
    <property type="entry name" value="DnaJ_bact"/>
    <property type="match status" value="1"/>
</dbReference>
<keyword evidence="3 13" id="KW-0963">Cytoplasm</keyword>
<dbReference type="PRINTS" id="PR00625">
    <property type="entry name" value="JDOMAIN"/>
</dbReference>
<comment type="similarity">
    <text evidence="11 13">Belongs to the DnaJ family.</text>
</comment>
<dbReference type="PANTHER" id="PTHR43096:SF48">
    <property type="entry name" value="CHAPERONE PROTEIN DNAJ"/>
    <property type="match status" value="1"/>
</dbReference>
<dbReference type="PROSITE" id="PS00636">
    <property type="entry name" value="DNAJ_1"/>
    <property type="match status" value="1"/>
</dbReference>
<comment type="cofactor">
    <cofactor evidence="13">
        <name>Zn(2+)</name>
        <dbReference type="ChEBI" id="CHEBI:29105"/>
    </cofactor>
    <text evidence="13">Binds 2 Zn(2+) ions per monomer.</text>
</comment>
<dbReference type="GO" id="GO:0042026">
    <property type="term" value="P:protein refolding"/>
    <property type="evidence" value="ECO:0007669"/>
    <property type="project" value="TreeGrafter"/>
</dbReference>
<dbReference type="SUPFAM" id="SSF46565">
    <property type="entry name" value="Chaperone J-domain"/>
    <property type="match status" value="1"/>
</dbReference>
<keyword evidence="4 13" id="KW-0235">DNA replication</keyword>
<feature type="binding site" evidence="13">
    <location>
        <position position="212"/>
    </location>
    <ligand>
        <name>Zn(2+)</name>
        <dbReference type="ChEBI" id="CHEBI:29105"/>
        <label>1</label>
    </ligand>
</feature>
<reference evidence="17 18" key="1">
    <citation type="submission" date="2010-01" db="EMBL/GenBank/DDBJ databases">
        <authorList>
            <person name="Weinstock G."/>
            <person name="Sodergren E."/>
            <person name="Clifton S."/>
            <person name="Fulton L."/>
            <person name="Fulton B."/>
            <person name="Courtney L."/>
            <person name="Fronick C."/>
            <person name="Harrison M."/>
            <person name="Strong C."/>
            <person name="Farmer C."/>
            <person name="Delahaunty K."/>
            <person name="Markovic C."/>
            <person name="Hall O."/>
            <person name="Minx P."/>
            <person name="Tomlinson C."/>
            <person name="Mitreva M."/>
            <person name="Nelson J."/>
            <person name="Hou S."/>
            <person name="Wollam A."/>
            <person name="Pepin K.H."/>
            <person name="Johnson M."/>
            <person name="Bhonagiri V."/>
            <person name="Nash W.E."/>
            <person name="Warren W."/>
            <person name="Chinwalla A."/>
            <person name="Mardis E.R."/>
            <person name="Wilson R.K."/>
        </authorList>
    </citation>
    <scope>NUCLEOTIDE SEQUENCE [LARGE SCALE GENOMIC DNA]</scope>
    <source>
        <strain evidence="17 18">NJ9703</strain>
    </source>
</reference>
<dbReference type="InterPro" id="IPR002939">
    <property type="entry name" value="DnaJ_C"/>
</dbReference>
<keyword evidence="5 13" id="KW-0479">Metal-binding</keyword>
<feature type="binding site" evidence="13">
    <location>
        <position position="156"/>
    </location>
    <ligand>
        <name>Zn(2+)</name>
        <dbReference type="ChEBI" id="CHEBI:29105"/>
        <label>1</label>
    </ligand>
</feature>
<dbReference type="CDD" id="cd06257">
    <property type="entry name" value="DnaJ"/>
    <property type="match status" value="1"/>
</dbReference>
<comment type="subunit">
    <text evidence="2 13">Homodimer.</text>
</comment>
<feature type="binding site" evidence="13">
    <location>
        <position position="173"/>
    </location>
    <ligand>
        <name>Zn(2+)</name>
        <dbReference type="ChEBI" id="CHEBI:29105"/>
        <label>2</label>
    </ligand>
</feature>
<evidence type="ECO:0000256" key="12">
    <source>
        <dbReference type="ARBA" id="ARBA00067609"/>
    </source>
</evidence>
<feature type="repeat" description="CXXCXGXG motif" evidence="13">
    <location>
        <begin position="173"/>
        <end position="180"/>
    </location>
</feature>
<evidence type="ECO:0000256" key="2">
    <source>
        <dbReference type="ARBA" id="ARBA00011738"/>
    </source>
</evidence>
<name>A0A9W5IT07_NEISU</name>
<dbReference type="RefSeq" id="WP_004518914.1">
    <property type="nucleotide sequence ID" value="NZ_ACEO02000001.1"/>
</dbReference>
<evidence type="ECO:0000256" key="14">
    <source>
        <dbReference type="PROSITE-ProRule" id="PRU00546"/>
    </source>
</evidence>
<dbReference type="FunFam" id="2.60.260.20:FF:000004">
    <property type="entry name" value="Molecular chaperone DnaJ"/>
    <property type="match status" value="1"/>
</dbReference>
<evidence type="ECO:0000256" key="9">
    <source>
        <dbReference type="ARBA" id="ARBA00023016"/>
    </source>
</evidence>
<dbReference type="InterPro" id="IPR036410">
    <property type="entry name" value="HSP_DnaJ_Cys-rich_dom_sf"/>
</dbReference>
<dbReference type="SUPFAM" id="SSF49493">
    <property type="entry name" value="HSP40/DnaJ peptide-binding domain"/>
    <property type="match status" value="2"/>
</dbReference>
<feature type="repeat" description="CXXCXGXG motif" evidence="13">
    <location>
        <begin position="209"/>
        <end position="216"/>
    </location>
</feature>
<evidence type="ECO:0000313" key="18">
    <source>
        <dbReference type="Proteomes" id="UP000004621"/>
    </source>
</evidence>
<feature type="repeat" description="CXXCXGXG motif" evidence="13">
    <location>
        <begin position="156"/>
        <end position="163"/>
    </location>
</feature>
<dbReference type="PROSITE" id="PS51188">
    <property type="entry name" value="ZF_CR"/>
    <property type="match status" value="1"/>
</dbReference>
<dbReference type="GO" id="GO:0051082">
    <property type="term" value="F:unfolded protein binding"/>
    <property type="evidence" value="ECO:0007669"/>
    <property type="project" value="UniProtKB-UniRule"/>
</dbReference>
<dbReference type="Pfam" id="PF00684">
    <property type="entry name" value="DnaJ_CXXCXGXG"/>
    <property type="match status" value="1"/>
</dbReference>
<evidence type="ECO:0000256" key="3">
    <source>
        <dbReference type="ARBA" id="ARBA00022490"/>
    </source>
</evidence>
<dbReference type="CDD" id="cd10747">
    <property type="entry name" value="DnaJ_C"/>
    <property type="match status" value="1"/>
</dbReference>
<comment type="domain">
    <text evidence="13">The J domain is necessary and sufficient to stimulate DnaK ATPase activity. Zinc center 1 plays an important role in the autonomous, DnaK-independent chaperone activity of DnaJ. Zinc center 2 is essential for interaction with DnaK and for DnaJ activity.</text>
</comment>
<evidence type="ECO:0000313" key="17">
    <source>
        <dbReference type="EMBL" id="EFC53156.1"/>
    </source>
</evidence>
<protein>
    <recommendedName>
        <fullName evidence="12 13">Chaperone protein DnaJ</fullName>
    </recommendedName>
</protein>
<dbReference type="Proteomes" id="UP000004621">
    <property type="component" value="Unassembled WGS sequence"/>
</dbReference>
<dbReference type="GO" id="GO:0005524">
    <property type="term" value="F:ATP binding"/>
    <property type="evidence" value="ECO:0007669"/>
    <property type="project" value="InterPro"/>
</dbReference>
<dbReference type="Gene3D" id="2.10.230.10">
    <property type="entry name" value="Heat shock protein DnaJ, cysteine-rich domain"/>
    <property type="match status" value="1"/>
</dbReference>
<keyword evidence="8 13" id="KW-0862">Zinc</keyword>
<keyword evidence="7 13" id="KW-0863">Zinc-finger</keyword>
<sequence length="389" mass="42187">MSTQDYYETLGVARSASDDEIKKAYRKLAMKYHPDRNPDNKEAEEKFKEVQKAYDTLSDKEKRTMYDQYGHAAFEQGAGAGGFGGFGGFGGQGGFGGAQGFDFSDIFSQMFGGGGSSGGRQPDYSGADLQVGIEISLEEAAKGVKKRINIPTYEECDVCHGSGAKPGTSASTCSTCHGSGTVHVRQAIFQMQQTCPTCHGTGKEIKDPCVKCRGEGRTKTSKTVEVNIPAGIDDGQRIRLSGEGEPGQHGAPAGDLYVNVRVRQHKIFERNGLDLHCELPISFAIAALGGEVEVPTLDGKVKLHIPKETQTGRRMRVKGKGIKSLRSSSTGDLYCHILVETPVNLTDRQKELLEEFEKISSGLNLSQTPRKKSFWEKVGEKVGDLFSDN</sequence>
<dbReference type="NCBIfam" id="NF008035">
    <property type="entry name" value="PRK10767.1"/>
    <property type="match status" value="1"/>
</dbReference>
<dbReference type="GO" id="GO:0008270">
    <property type="term" value="F:zinc ion binding"/>
    <property type="evidence" value="ECO:0007669"/>
    <property type="project" value="UniProtKB-UniRule"/>
</dbReference>
<feature type="domain" description="CR-type" evidence="16">
    <location>
        <begin position="143"/>
        <end position="221"/>
    </location>
</feature>
<feature type="domain" description="J" evidence="15">
    <location>
        <begin position="5"/>
        <end position="70"/>
    </location>
</feature>
<comment type="function">
    <text evidence="13">Participates actively in the response to hyperosmotic and heat shock by preventing the aggregation of stress-denatured proteins and by disaggregating proteins, also in an autonomous, DnaK-independent fashion. Unfolded proteins bind initially to DnaJ; upon interaction with the DnaJ-bound protein, DnaK hydrolyzes its bound ATP, resulting in the formation of a stable complex. GrpE releases ADP from DnaK; ATP binding to DnaK triggers the release of the substrate protein, thus completing the reaction cycle. Several rounds of ATP-dependent interactions between DnaJ, DnaK and GrpE are required for fully efficient folding. Also involved, together with DnaK and GrpE, in the DNA replication of plasmids through activation of initiation proteins.</text>
</comment>
<dbReference type="InterPro" id="IPR001305">
    <property type="entry name" value="HSP_DnaJ_Cys-rich_dom"/>
</dbReference>
<keyword evidence="6 13" id="KW-0677">Repeat</keyword>
<dbReference type="GO" id="GO:0005737">
    <property type="term" value="C:cytoplasm"/>
    <property type="evidence" value="ECO:0007669"/>
    <property type="project" value="UniProtKB-SubCell"/>
</dbReference>
<dbReference type="SMART" id="SM00271">
    <property type="entry name" value="DnaJ"/>
    <property type="match status" value="1"/>
</dbReference>
<dbReference type="CDD" id="cd10719">
    <property type="entry name" value="DnaJ_zf"/>
    <property type="match status" value="1"/>
</dbReference>
<evidence type="ECO:0000256" key="13">
    <source>
        <dbReference type="HAMAP-Rule" id="MF_01152"/>
    </source>
</evidence>
<dbReference type="PANTHER" id="PTHR43096">
    <property type="entry name" value="DNAJ HOMOLOG 1, MITOCHONDRIAL-RELATED"/>
    <property type="match status" value="1"/>
</dbReference>
<dbReference type="AlphaFoldDB" id="A0A9W5IT07"/>
<evidence type="ECO:0000259" key="15">
    <source>
        <dbReference type="PROSITE" id="PS50076"/>
    </source>
</evidence>
<dbReference type="PROSITE" id="PS50076">
    <property type="entry name" value="DNAJ_2"/>
    <property type="match status" value="1"/>
</dbReference>
<evidence type="ECO:0000256" key="8">
    <source>
        <dbReference type="ARBA" id="ARBA00022833"/>
    </source>
</evidence>
<dbReference type="EMBL" id="ACEO02000001">
    <property type="protein sequence ID" value="EFC53156.1"/>
    <property type="molecule type" value="Genomic_DNA"/>
</dbReference>
<dbReference type="FunFam" id="2.10.230.10:FF:000002">
    <property type="entry name" value="Molecular chaperone DnaJ"/>
    <property type="match status" value="1"/>
</dbReference>
<evidence type="ECO:0000259" key="16">
    <source>
        <dbReference type="PROSITE" id="PS51188"/>
    </source>
</evidence>
<dbReference type="InterPro" id="IPR036869">
    <property type="entry name" value="J_dom_sf"/>
</dbReference>
<dbReference type="Gene3D" id="2.60.260.20">
    <property type="entry name" value="Urease metallochaperone UreE, N-terminal domain"/>
    <property type="match status" value="2"/>
</dbReference>
<dbReference type="Pfam" id="PF01556">
    <property type="entry name" value="DnaJ_C"/>
    <property type="match status" value="1"/>
</dbReference>
<feature type="zinc finger region" description="CR-type" evidence="14">
    <location>
        <begin position="143"/>
        <end position="221"/>
    </location>
</feature>
<feature type="repeat" description="CXXCXGXG motif" evidence="13">
    <location>
        <begin position="195"/>
        <end position="202"/>
    </location>
</feature>
<evidence type="ECO:0000256" key="7">
    <source>
        <dbReference type="ARBA" id="ARBA00022771"/>
    </source>
</evidence>